<dbReference type="Pfam" id="PF21053">
    <property type="entry name" value="BFA1_C"/>
    <property type="match status" value="1"/>
</dbReference>
<dbReference type="PANTHER" id="PTHR33404">
    <property type="entry name" value="CELL DIVISION TOPOLOGICAL SPECIFICITY FACTOR HOMOLOG, CHLOROPLASTIC"/>
    <property type="match status" value="1"/>
</dbReference>
<accession>A0A426YI80</accession>
<reference evidence="2 3" key="1">
    <citation type="journal article" date="2014" name="Agronomy (Basel)">
        <title>A Draft Genome Sequence for Ensete ventricosum, the Drought-Tolerant Tree Against Hunger.</title>
        <authorList>
            <person name="Harrison J."/>
            <person name="Moore K.A."/>
            <person name="Paszkiewicz K."/>
            <person name="Jones T."/>
            <person name="Grant M."/>
            <person name="Ambacheew D."/>
            <person name="Muzemil S."/>
            <person name="Studholme D.J."/>
        </authorList>
    </citation>
    <scope>NUCLEOTIDE SEQUENCE [LARGE SCALE GENOMIC DNA]</scope>
</reference>
<sequence length="170" mass="19204">MLVIFIEEKGNGMPAFSTWNSDISDFPDQIAPWVGRWEGHSVTKRSGVYGATIAKIKVGMYLLDKRKHIIVFLQDITSTNNESNTTTNVRWTGTISNNLVTFDGGFQLTLLPGGMYMGCPCDIGKNVAQSQSFHLEFCWMESPEKRQKLVRTYDVEGLVVSTTYFYEIKV</sequence>
<comment type="caution">
    <text evidence="2">The sequence shown here is derived from an EMBL/GenBank/DDBJ whole genome shotgun (WGS) entry which is preliminary data.</text>
</comment>
<gene>
    <name evidence="2" type="ORF">B296_00016028</name>
</gene>
<dbReference type="Proteomes" id="UP000287651">
    <property type="component" value="Unassembled WGS sequence"/>
</dbReference>
<feature type="domain" description="Biogenesis factor required for ATP synthase 1-like C-terminal" evidence="1">
    <location>
        <begin position="32"/>
        <end position="170"/>
    </location>
</feature>
<evidence type="ECO:0000259" key="1">
    <source>
        <dbReference type="Pfam" id="PF21053"/>
    </source>
</evidence>
<protein>
    <recommendedName>
        <fullName evidence="1">Biogenesis factor required for ATP synthase 1-like C-terminal domain-containing protein</fullName>
    </recommendedName>
</protein>
<evidence type="ECO:0000313" key="2">
    <source>
        <dbReference type="EMBL" id="RRT51438.1"/>
    </source>
</evidence>
<dbReference type="AlphaFoldDB" id="A0A426YI80"/>
<dbReference type="InterPro" id="IPR012674">
    <property type="entry name" value="Calycin"/>
</dbReference>
<dbReference type="SUPFAM" id="SSF50814">
    <property type="entry name" value="Lipocalins"/>
    <property type="match status" value="1"/>
</dbReference>
<evidence type="ECO:0000313" key="3">
    <source>
        <dbReference type="Proteomes" id="UP000287651"/>
    </source>
</evidence>
<organism evidence="2 3">
    <name type="scientific">Ensete ventricosum</name>
    <name type="common">Abyssinian banana</name>
    <name type="synonym">Musa ensete</name>
    <dbReference type="NCBI Taxonomy" id="4639"/>
    <lineage>
        <taxon>Eukaryota</taxon>
        <taxon>Viridiplantae</taxon>
        <taxon>Streptophyta</taxon>
        <taxon>Embryophyta</taxon>
        <taxon>Tracheophyta</taxon>
        <taxon>Spermatophyta</taxon>
        <taxon>Magnoliopsida</taxon>
        <taxon>Liliopsida</taxon>
        <taxon>Zingiberales</taxon>
        <taxon>Musaceae</taxon>
        <taxon>Ensete</taxon>
    </lineage>
</organism>
<proteinExistence type="predicted"/>
<dbReference type="FunFam" id="2.40.128.20:FF:000013">
    <property type="entry name" value="OsWRKY4 family protein"/>
    <property type="match status" value="1"/>
</dbReference>
<dbReference type="InterPro" id="IPR048378">
    <property type="entry name" value="BFA1-like_C"/>
</dbReference>
<dbReference type="EMBL" id="AMZH03012224">
    <property type="protein sequence ID" value="RRT51438.1"/>
    <property type="molecule type" value="Genomic_DNA"/>
</dbReference>
<dbReference type="Gene3D" id="2.40.128.20">
    <property type="match status" value="1"/>
</dbReference>
<dbReference type="GO" id="GO:0010020">
    <property type="term" value="P:chloroplast fission"/>
    <property type="evidence" value="ECO:0007669"/>
    <property type="project" value="TreeGrafter"/>
</dbReference>
<dbReference type="PANTHER" id="PTHR33404:SF3">
    <property type="entry name" value="NMDA RECEPTOR SUBUNIT EPSILON-1, PUTATIVE (DUF3598)-RELATED"/>
    <property type="match status" value="1"/>
</dbReference>
<name>A0A426YI80_ENSVE</name>